<dbReference type="PANTHER" id="PTHR36151">
    <property type="entry name" value="BLR2777 PROTEIN"/>
    <property type="match status" value="1"/>
</dbReference>
<dbReference type="Proteomes" id="UP000316096">
    <property type="component" value="Unassembled WGS sequence"/>
</dbReference>
<dbReference type="AlphaFoldDB" id="A0A543CGZ7"/>
<name>A0A543CGZ7_9ACTN</name>
<organism evidence="2 3">
    <name type="scientific">Actinoallomurus bryophytorum</name>
    <dbReference type="NCBI Taxonomy" id="1490222"/>
    <lineage>
        <taxon>Bacteria</taxon>
        <taxon>Bacillati</taxon>
        <taxon>Actinomycetota</taxon>
        <taxon>Actinomycetes</taxon>
        <taxon>Streptosporangiales</taxon>
        <taxon>Thermomonosporaceae</taxon>
        <taxon>Actinoallomurus</taxon>
    </lineage>
</organism>
<dbReference type="PANTHER" id="PTHR36151:SF3">
    <property type="entry name" value="ER-BOUND OXYGENASE MPAB_MPAB'_RUBBER OXYGENASE CATALYTIC DOMAIN-CONTAINING PROTEIN"/>
    <property type="match status" value="1"/>
</dbReference>
<keyword evidence="3" id="KW-1185">Reference proteome</keyword>
<comment type="caution">
    <text evidence="2">The sequence shown here is derived from an EMBL/GenBank/DDBJ whole genome shotgun (WGS) entry which is preliminary data.</text>
</comment>
<feature type="domain" description="ER-bound oxygenase mpaB/mpaB'/Rubber oxygenase catalytic" evidence="1">
    <location>
        <begin position="37"/>
        <end position="258"/>
    </location>
</feature>
<dbReference type="InterPro" id="IPR018713">
    <property type="entry name" value="MPAB/Lcp_cat_dom"/>
</dbReference>
<protein>
    <submittedName>
        <fullName evidence="2">Uncharacterized protein (DUF2236 family)</fullName>
    </submittedName>
</protein>
<proteinExistence type="predicted"/>
<accession>A0A543CGZ7</accession>
<reference evidence="2 3" key="1">
    <citation type="submission" date="2019-06" db="EMBL/GenBank/DDBJ databases">
        <title>Sequencing the genomes of 1000 actinobacteria strains.</title>
        <authorList>
            <person name="Klenk H.-P."/>
        </authorList>
    </citation>
    <scope>NUCLEOTIDE SEQUENCE [LARGE SCALE GENOMIC DNA]</scope>
    <source>
        <strain evidence="2 3">DSM 102200</strain>
    </source>
</reference>
<dbReference type="EMBL" id="VFOZ01000001">
    <property type="protein sequence ID" value="TQL96383.1"/>
    <property type="molecule type" value="Genomic_DNA"/>
</dbReference>
<evidence type="ECO:0000259" key="1">
    <source>
        <dbReference type="Pfam" id="PF09995"/>
    </source>
</evidence>
<dbReference type="Pfam" id="PF09995">
    <property type="entry name" value="MPAB_Lcp_cat"/>
    <property type="match status" value="1"/>
</dbReference>
<evidence type="ECO:0000313" key="2">
    <source>
        <dbReference type="EMBL" id="TQL96383.1"/>
    </source>
</evidence>
<sequence length="293" mass="32662">MTQVVTYNAFMASGSSGRSDDGRSPNDDLFHDEDLIRVIGREGFLIAAGGAASLLQTAHPKIAQGVYDHSYTAEDPLGRLRGTMQWVYVVGFGSRAQAERLSDVVRRMHDRVTGPGYAAGEPELQVWVAATLFATAVQVYELIFRRLSPEELAAYYEQSKIYATILGCPYAMMPATYADFRDYYAGTLASLRISEASRAIAHQVLHPKLPGGPLNAPALAAIRLITAGLMPEEIRDQYGWRWNRSRRARFRLLMATVRLTYPRLPLRVRTLPRDRYLKALRERLPQSSAAANG</sequence>
<evidence type="ECO:0000313" key="3">
    <source>
        <dbReference type="Proteomes" id="UP000316096"/>
    </source>
</evidence>
<gene>
    <name evidence="2" type="ORF">FB559_1910</name>
</gene>
<dbReference type="GO" id="GO:0016491">
    <property type="term" value="F:oxidoreductase activity"/>
    <property type="evidence" value="ECO:0007669"/>
    <property type="project" value="InterPro"/>
</dbReference>